<organism evidence="2 3">
    <name type="scientific">Xanthomonas boreopolis</name>
    <dbReference type="NCBI Taxonomy" id="86183"/>
    <lineage>
        <taxon>Bacteria</taxon>
        <taxon>Pseudomonadati</taxon>
        <taxon>Pseudomonadota</taxon>
        <taxon>Gammaproteobacteria</taxon>
        <taxon>Lysobacterales</taxon>
        <taxon>Lysobacteraceae</taxon>
        <taxon>Xanthomonas</taxon>
    </lineage>
</organism>
<dbReference type="RefSeq" id="WP_434028572.1">
    <property type="nucleotide sequence ID" value="NZ_BNBA01000004.1"/>
</dbReference>
<sequence length="431" mass="48320">MDTRTAASTDPRRTQLRRMKTLALFLLLAMLGGFVLSHAMGQQGAWAWVAAFCEAAAVGALADWFAVVALFRRPLGLPIPHTAILPRGKDRLADGLAVFVRDHFLAPATLLEKLRLFDPASRLGQWLAQPAQARMLAQMARGWMQQALDLLDEAAVRRAIQRFVVERLRQWNAAATAGEVLSLLTTDGRHQRLLDDGLERLGRWLDDEKVKAWASDLIVRYARREWPKLVGTVNWVTPVDEIGDKLADRLARAAIEELQAILSTPEHPLRQDYEAWLRGYIERLRDEPAMAERVERLKQRAIEHPALQDYVQALWAQIHAALRRDLDSGDSAIAAHLERSLHGLGRSLAEDPALREALNQHMLDAAGRLTERLRASVTEHIAGTMKGWDERHLVDLLELSVGRDLQYIRFNGTLVGGLIGLALHAVSVWMG</sequence>
<dbReference type="AlphaFoldDB" id="A0A919F5S3"/>
<dbReference type="Pfam" id="PF04286">
    <property type="entry name" value="DUF445"/>
    <property type="match status" value="1"/>
</dbReference>
<reference evidence="2" key="1">
    <citation type="journal article" date="2014" name="Int. J. Syst. Evol. Microbiol.">
        <title>Complete genome sequence of Corynebacterium casei LMG S-19264T (=DSM 44701T), isolated from a smear-ripened cheese.</title>
        <authorList>
            <consortium name="US DOE Joint Genome Institute (JGI-PGF)"/>
            <person name="Walter F."/>
            <person name="Albersmeier A."/>
            <person name="Kalinowski J."/>
            <person name="Ruckert C."/>
        </authorList>
    </citation>
    <scope>NUCLEOTIDE SEQUENCE</scope>
    <source>
        <strain evidence="2">JCM 13306</strain>
    </source>
</reference>
<dbReference type="EMBL" id="BNBA01000004">
    <property type="protein sequence ID" value="GHH48667.1"/>
    <property type="molecule type" value="Genomic_DNA"/>
</dbReference>
<dbReference type="InterPro" id="IPR007383">
    <property type="entry name" value="DUF445"/>
</dbReference>
<name>A0A919F5S3_9XANT</name>
<feature type="transmembrane region" description="Helical" evidence="1">
    <location>
        <begin position="410"/>
        <end position="430"/>
    </location>
</feature>
<protein>
    <submittedName>
        <fullName evidence="2">Membrane protein</fullName>
    </submittedName>
</protein>
<dbReference type="Proteomes" id="UP000623958">
    <property type="component" value="Unassembled WGS sequence"/>
</dbReference>
<proteinExistence type="predicted"/>
<evidence type="ECO:0000313" key="3">
    <source>
        <dbReference type="Proteomes" id="UP000623958"/>
    </source>
</evidence>
<evidence type="ECO:0000256" key="1">
    <source>
        <dbReference type="SAM" id="Phobius"/>
    </source>
</evidence>
<accession>A0A919F5S3</accession>
<keyword evidence="3" id="KW-1185">Reference proteome</keyword>
<dbReference type="GO" id="GO:0005886">
    <property type="term" value="C:plasma membrane"/>
    <property type="evidence" value="ECO:0007669"/>
    <property type="project" value="TreeGrafter"/>
</dbReference>
<keyword evidence="1" id="KW-1133">Transmembrane helix</keyword>
<dbReference type="PANTHER" id="PTHR38442">
    <property type="entry name" value="INNER MEMBRANE PROTEIN-RELATED"/>
    <property type="match status" value="1"/>
</dbReference>
<dbReference type="PANTHER" id="PTHR38442:SF1">
    <property type="entry name" value="INNER MEMBRANE PROTEIN"/>
    <property type="match status" value="1"/>
</dbReference>
<reference evidence="2" key="2">
    <citation type="submission" date="2020-09" db="EMBL/GenBank/DDBJ databases">
        <authorList>
            <person name="Sun Q."/>
            <person name="Ohkuma M."/>
        </authorList>
    </citation>
    <scope>NUCLEOTIDE SEQUENCE</scope>
    <source>
        <strain evidence="2">JCM 13306</strain>
    </source>
</reference>
<feature type="transmembrane region" description="Helical" evidence="1">
    <location>
        <begin position="46"/>
        <end position="71"/>
    </location>
</feature>
<keyword evidence="1" id="KW-0472">Membrane</keyword>
<comment type="caution">
    <text evidence="2">The sequence shown here is derived from an EMBL/GenBank/DDBJ whole genome shotgun (WGS) entry which is preliminary data.</text>
</comment>
<feature type="transmembrane region" description="Helical" evidence="1">
    <location>
        <begin position="21"/>
        <end position="40"/>
    </location>
</feature>
<gene>
    <name evidence="2" type="ORF">GCM10009090_06990</name>
</gene>
<keyword evidence="1" id="KW-0812">Transmembrane</keyword>
<evidence type="ECO:0000313" key="2">
    <source>
        <dbReference type="EMBL" id="GHH48667.1"/>
    </source>
</evidence>